<dbReference type="InterPro" id="IPR003812">
    <property type="entry name" value="Fido"/>
</dbReference>
<dbReference type="InterPro" id="IPR053737">
    <property type="entry name" value="Type_II_TA_Toxin"/>
</dbReference>
<dbReference type="EMBL" id="MFWE01000023">
    <property type="protein sequence ID" value="OGJ09561.1"/>
    <property type="molecule type" value="Genomic_DNA"/>
</dbReference>
<accession>A0A1F6YT45</accession>
<dbReference type="GO" id="GO:0016301">
    <property type="term" value="F:kinase activity"/>
    <property type="evidence" value="ECO:0007669"/>
    <property type="project" value="InterPro"/>
</dbReference>
<feature type="domain" description="Fido" evidence="1">
    <location>
        <begin position="1"/>
        <end position="135"/>
    </location>
</feature>
<dbReference type="Gene3D" id="1.20.120.1870">
    <property type="entry name" value="Fic/DOC protein, Fido domain"/>
    <property type="match status" value="1"/>
</dbReference>
<organism evidence="2 3">
    <name type="scientific">Candidatus Nomurabacteria bacterium RIFOXYC2_FULL_36_19</name>
    <dbReference type="NCBI Taxonomy" id="1801806"/>
    <lineage>
        <taxon>Bacteria</taxon>
        <taxon>Candidatus Nomuraibacteriota</taxon>
    </lineage>
</organism>
<evidence type="ECO:0000259" key="1">
    <source>
        <dbReference type="PROSITE" id="PS51459"/>
    </source>
</evidence>
<gene>
    <name evidence="2" type="ORF">A2456_03550</name>
</gene>
<protein>
    <recommendedName>
        <fullName evidence="1">Fido domain-containing protein</fullName>
    </recommendedName>
</protein>
<dbReference type="AlphaFoldDB" id="A0A1F6YT45"/>
<sequence>MSTKYPTINEIRFVAHELASKLMDFGEPIPDFSTRYPDALERSLGSLQQTFNKKDLYPTFLDKASIFFYLMIKNHPFQNGNKRVAVMSLLYFLTQNKKWIKVDTKVLYNFAKWVAESDANVKEGVVSAIKIFLKNNLEDKL</sequence>
<dbReference type="SUPFAM" id="SSF140931">
    <property type="entry name" value="Fic-like"/>
    <property type="match status" value="1"/>
</dbReference>
<dbReference type="InterPro" id="IPR036597">
    <property type="entry name" value="Fido-like_dom_sf"/>
</dbReference>
<dbReference type="InterPro" id="IPR006440">
    <property type="entry name" value="Doc"/>
</dbReference>
<reference evidence="2 3" key="1">
    <citation type="journal article" date="2016" name="Nat. Commun.">
        <title>Thousands of microbial genomes shed light on interconnected biogeochemical processes in an aquifer system.</title>
        <authorList>
            <person name="Anantharaman K."/>
            <person name="Brown C.T."/>
            <person name="Hug L.A."/>
            <person name="Sharon I."/>
            <person name="Castelle C.J."/>
            <person name="Probst A.J."/>
            <person name="Thomas B.C."/>
            <person name="Singh A."/>
            <person name="Wilkins M.J."/>
            <person name="Karaoz U."/>
            <person name="Brodie E.L."/>
            <person name="Williams K.H."/>
            <person name="Hubbard S.S."/>
            <person name="Banfield J.F."/>
        </authorList>
    </citation>
    <scope>NUCLEOTIDE SEQUENCE [LARGE SCALE GENOMIC DNA]</scope>
</reference>
<dbReference type="NCBIfam" id="TIGR01550">
    <property type="entry name" value="DOC_P1"/>
    <property type="match status" value="1"/>
</dbReference>
<name>A0A1F6YT45_9BACT</name>
<evidence type="ECO:0000313" key="3">
    <source>
        <dbReference type="Proteomes" id="UP000178975"/>
    </source>
</evidence>
<dbReference type="PROSITE" id="PS51459">
    <property type="entry name" value="FIDO"/>
    <property type="match status" value="1"/>
</dbReference>
<evidence type="ECO:0000313" key="2">
    <source>
        <dbReference type="EMBL" id="OGJ09561.1"/>
    </source>
</evidence>
<dbReference type="Pfam" id="PF02661">
    <property type="entry name" value="Fic"/>
    <property type="match status" value="1"/>
</dbReference>
<comment type="caution">
    <text evidence="2">The sequence shown here is derived from an EMBL/GenBank/DDBJ whole genome shotgun (WGS) entry which is preliminary data.</text>
</comment>
<proteinExistence type="predicted"/>
<dbReference type="Proteomes" id="UP000178975">
    <property type="component" value="Unassembled WGS sequence"/>
</dbReference>